<dbReference type="AlphaFoldDB" id="A0A8S1NQQ9"/>
<accession>A0A8S1NQQ9</accession>
<dbReference type="EMBL" id="CAJJDN010000065">
    <property type="protein sequence ID" value="CAD8095717.1"/>
    <property type="molecule type" value="Genomic_DNA"/>
</dbReference>
<evidence type="ECO:0000313" key="2">
    <source>
        <dbReference type="Proteomes" id="UP000692954"/>
    </source>
</evidence>
<evidence type="ECO:0000313" key="1">
    <source>
        <dbReference type="EMBL" id="CAD8095717.1"/>
    </source>
</evidence>
<comment type="caution">
    <text evidence="1">The sequence shown here is derived from an EMBL/GenBank/DDBJ whole genome shotgun (WGS) entry which is preliminary data.</text>
</comment>
<name>A0A8S1NQQ9_9CILI</name>
<sequence length="359" mass="42951">MIKSYNYTNTRLIHRFKIRVSELFQKCKTQNAIDYIISIRDILNNDNSDFNFILNKIHGKSQLIIQEKNEKPNQILVKKSIPSWQLNIQENKCLSQFYDKDFWKLYDIMQLQKQYCSNLILFHKTRQENIERLYIQSLERNQRLNKQIPQPTIEMNTLLEKAQQLKTLQIDKPIQSQYKNKTIIMFRSPSPNKYHYTNNRYSFSISPKKKQNRNQKSYEIEINSIFNAENINLLAKNYQISQNNNKQVLQNNKNISFINESLKQKNNFKMFQENFSPQKIEKKQDLYLPEIKSPHFFEQKDITKTILISQNNETMVPDNFFSKKPPLGSEFDSSIRQQIRPLYQISSRTVQTIRGLVNK</sequence>
<proteinExistence type="predicted"/>
<gene>
    <name evidence="1" type="ORF">PSON_ATCC_30995.1.T0650054</name>
</gene>
<dbReference type="OrthoDB" id="296979at2759"/>
<organism evidence="1 2">
    <name type="scientific">Paramecium sonneborni</name>
    <dbReference type="NCBI Taxonomy" id="65129"/>
    <lineage>
        <taxon>Eukaryota</taxon>
        <taxon>Sar</taxon>
        <taxon>Alveolata</taxon>
        <taxon>Ciliophora</taxon>
        <taxon>Intramacronucleata</taxon>
        <taxon>Oligohymenophorea</taxon>
        <taxon>Peniculida</taxon>
        <taxon>Parameciidae</taxon>
        <taxon>Paramecium</taxon>
    </lineage>
</organism>
<keyword evidence="2" id="KW-1185">Reference proteome</keyword>
<reference evidence="1" key="1">
    <citation type="submission" date="2021-01" db="EMBL/GenBank/DDBJ databases">
        <authorList>
            <consortium name="Genoscope - CEA"/>
            <person name="William W."/>
        </authorList>
    </citation>
    <scope>NUCLEOTIDE SEQUENCE</scope>
</reference>
<dbReference type="Proteomes" id="UP000692954">
    <property type="component" value="Unassembled WGS sequence"/>
</dbReference>
<protein>
    <submittedName>
        <fullName evidence="1">Uncharacterized protein</fullName>
    </submittedName>
</protein>